<evidence type="ECO:0000256" key="2">
    <source>
        <dbReference type="ARBA" id="ARBA00022679"/>
    </source>
</evidence>
<keyword evidence="4 8" id="KW-0418">Kinase</keyword>
<evidence type="ECO:0000256" key="5">
    <source>
        <dbReference type="ARBA" id="ARBA00022840"/>
    </source>
</evidence>
<keyword evidence="5" id="KW-0067">ATP-binding</keyword>
<evidence type="ECO:0000256" key="6">
    <source>
        <dbReference type="ARBA" id="ARBA00036164"/>
    </source>
</evidence>
<keyword evidence="3" id="KW-0547">Nucleotide-binding</keyword>
<accession>A0A9N9R2V2</accession>
<dbReference type="PANTHER" id="PTHR12400">
    <property type="entry name" value="INOSITOL POLYPHOSPHATE KINASE"/>
    <property type="match status" value="1"/>
</dbReference>
<evidence type="ECO:0000256" key="8">
    <source>
        <dbReference type="RuleBase" id="RU363090"/>
    </source>
</evidence>
<dbReference type="EC" id="2.7.-.-" evidence="8"/>
<organism evidence="9 10">
    <name type="scientific">Diatraea saccharalis</name>
    <name type="common">sugarcane borer</name>
    <dbReference type="NCBI Taxonomy" id="40085"/>
    <lineage>
        <taxon>Eukaryota</taxon>
        <taxon>Metazoa</taxon>
        <taxon>Ecdysozoa</taxon>
        <taxon>Arthropoda</taxon>
        <taxon>Hexapoda</taxon>
        <taxon>Insecta</taxon>
        <taxon>Pterygota</taxon>
        <taxon>Neoptera</taxon>
        <taxon>Endopterygota</taxon>
        <taxon>Lepidoptera</taxon>
        <taxon>Glossata</taxon>
        <taxon>Ditrysia</taxon>
        <taxon>Pyraloidea</taxon>
        <taxon>Crambidae</taxon>
        <taxon>Crambinae</taxon>
        <taxon>Diatraea</taxon>
    </lineage>
</organism>
<dbReference type="GO" id="GO:0005737">
    <property type="term" value="C:cytoplasm"/>
    <property type="evidence" value="ECO:0007669"/>
    <property type="project" value="TreeGrafter"/>
</dbReference>
<comment type="similarity">
    <text evidence="1 8">Belongs to the inositol phosphokinase (IPK) family.</text>
</comment>
<dbReference type="SUPFAM" id="SSF56104">
    <property type="entry name" value="SAICAR synthase-like"/>
    <property type="match status" value="1"/>
</dbReference>
<evidence type="ECO:0000313" key="10">
    <source>
        <dbReference type="Proteomes" id="UP001153714"/>
    </source>
</evidence>
<keyword evidence="10" id="KW-1185">Reference proteome</keyword>
<dbReference type="GO" id="GO:0032958">
    <property type="term" value="P:inositol phosphate biosynthetic process"/>
    <property type="evidence" value="ECO:0007669"/>
    <property type="project" value="InterPro"/>
</dbReference>
<dbReference type="PANTHER" id="PTHR12400:SF51">
    <property type="entry name" value="INOSITOL POLYPHOSPHATE MULTIKINASE"/>
    <property type="match status" value="1"/>
</dbReference>
<evidence type="ECO:0000256" key="1">
    <source>
        <dbReference type="ARBA" id="ARBA00007374"/>
    </source>
</evidence>
<reference evidence="9" key="1">
    <citation type="submission" date="2021-12" db="EMBL/GenBank/DDBJ databases">
        <authorList>
            <person name="King R."/>
        </authorList>
    </citation>
    <scope>NUCLEOTIDE SEQUENCE</scope>
</reference>
<dbReference type="GO" id="GO:0005524">
    <property type="term" value="F:ATP binding"/>
    <property type="evidence" value="ECO:0007669"/>
    <property type="project" value="UniProtKB-KW"/>
</dbReference>
<reference evidence="9" key="2">
    <citation type="submission" date="2022-10" db="EMBL/GenBank/DDBJ databases">
        <authorList>
            <consortium name="ENA_rothamsted_submissions"/>
            <consortium name="culmorum"/>
            <person name="King R."/>
        </authorList>
    </citation>
    <scope>NUCLEOTIDE SEQUENCE</scope>
</reference>
<dbReference type="Gene3D" id="3.30.470.160">
    <property type="entry name" value="Inositol polyphosphate kinase"/>
    <property type="match status" value="1"/>
</dbReference>
<evidence type="ECO:0000256" key="4">
    <source>
        <dbReference type="ARBA" id="ARBA00022777"/>
    </source>
</evidence>
<dbReference type="OrthoDB" id="338650at2759"/>
<keyword evidence="2 8" id="KW-0808">Transferase</keyword>
<dbReference type="AlphaFoldDB" id="A0A9N9R2V2"/>
<dbReference type="InterPro" id="IPR038286">
    <property type="entry name" value="IPK_sf"/>
</dbReference>
<dbReference type="EMBL" id="OU893333">
    <property type="protein sequence ID" value="CAG9788492.1"/>
    <property type="molecule type" value="Genomic_DNA"/>
</dbReference>
<evidence type="ECO:0000313" key="9">
    <source>
        <dbReference type="EMBL" id="CAG9788492.1"/>
    </source>
</evidence>
<dbReference type="GO" id="GO:0005634">
    <property type="term" value="C:nucleus"/>
    <property type="evidence" value="ECO:0007669"/>
    <property type="project" value="TreeGrafter"/>
</dbReference>
<comment type="catalytic activity">
    <reaction evidence="6">
        <text>1D-myo-inositol 1,4,5-trisphosphate + 2 ATP = 1D-myo-inositol 1,3,4,5,6-pentakisphosphate + 2 ADP + 2 H(+)</text>
        <dbReference type="Rhea" id="RHEA:32359"/>
        <dbReference type="ChEBI" id="CHEBI:15378"/>
        <dbReference type="ChEBI" id="CHEBI:30616"/>
        <dbReference type="ChEBI" id="CHEBI:57733"/>
        <dbReference type="ChEBI" id="CHEBI:203600"/>
        <dbReference type="ChEBI" id="CHEBI:456216"/>
        <dbReference type="EC" id="2.7.1.151"/>
    </reaction>
</comment>
<dbReference type="Pfam" id="PF03770">
    <property type="entry name" value="IPK"/>
    <property type="match status" value="1"/>
</dbReference>
<evidence type="ECO:0000256" key="3">
    <source>
        <dbReference type="ARBA" id="ARBA00022741"/>
    </source>
</evidence>
<name>A0A9N9R2V2_9NEOP</name>
<sequence>MKKAEKGNKDNHYLTSIENLNKEKEINTNDIRKKQKKFNKRKDRSFLKRSGKRYITMKGKVVNARSLKENPCKPNGKCPNECYSISEERRKTIFDHYWSLSVERQRDWIVSHIKKETVKRKRTKDIERRRQFTYRYCINDGEGQRPVCMNFFMNTLDVRQRNVHLLVSNSEYGSSKSDKRPAEYQQIKLLRLLQCNNGTILKPILKPSQEREVAFYSRLQSARHPELAELRSFVPRYFGRTTYAYNHHQLDYIVLEDLTQGMLEQCVMDVKIGKRTWDPLATEEKIKSEQTKYALCKQEFGFCIPGYQVYELATGRLLKYGKEHGKKLHGHMVKDAIRKYLNSFGSSLCRALLLQLLAGLWRIQKWARAQTSVRLYCTSLLLLYDAAKLRDCCAHAHLTQYVTLPLILLLHLAAAALRRGQAAGLLRARTPDAVRYTTPYITTAPRCCCSTTRPSCGTAARTHT</sequence>
<proteinExistence type="inferred from homology"/>
<dbReference type="Proteomes" id="UP001153714">
    <property type="component" value="Chromosome 2"/>
</dbReference>
<comment type="catalytic activity">
    <reaction evidence="7">
        <text>1D-myo-inositol 1,3,4,6-tetrakisphosphate + ATP = 1D-myo-inositol 1,3,4,5,6-pentakisphosphate + ADP + H(+)</text>
        <dbReference type="Rhea" id="RHEA:12717"/>
        <dbReference type="ChEBI" id="CHEBI:15378"/>
        <dbReference type="ChEBI" id="CHEBI:30616"/>
        <dbReference type="ChEBI" id="CHEBI:57660"/>
        <dbReference type="ChEBI" id="CHEBI:57733"/>
        <dbReference type="ChEBI" id="CHEBI:456216"/>
        <dbReference type="EC" id="2.7.1.140"/>
    </reaction>
</comment>
<gene>
    <name evidence="9" type="ORF">DIATSA_LOCUS6291</name>
</gene>
<dbReference type="GO" id="GO:0008440">
    <property type="term" value="F:inositol-1,4,5-trisphosphate 3-kinase activity"/>
    <property type="evidence" value="ECO:0007669"/>
    <property type="project" value="TreeGrafter"/>
</dbReference>
<protein>
    <recommendedName>
        <fullName evidence="8">Kinase</fullName>
        <ecNumber evidence="8">2.7.-.-</ecNumber>
    </recommendedName>
</protein>
<evidence type="ECO:0000256" key="7">
    <source>
        <dbReference type="ARBA" id="ARBA00036525"/>
    </source>
</evidence>
<dbReference type="GO" id="GO:0051765">
    <property type="term" value="F:inositol tetrakisphosphate kinase activity"/>
    <property type="evidence" value="ECO:0007669"/>
    <property type="project" value="TreeGrafter"/>
</dbReference>
<dbReference type="InterPro" id="IPR005522">
    <property type="entry name" value="IPK"/>
</dbReference>